<evidence type="ECO:0000259" key="4">
    <source>
        <dbReference type="Pfam" id="PF02752"/>
    </source>
</evidence>
<dbReference type="EMBL" id="JAUDFV010000074">
    <property type="protein sequence ID" value="KAL2733825.1"/>
    <property type="molecule type" value="Genomic_DNA"/>
</dbReference>
<dbReference type="AlphaFoldDB" id="A0ABD2BMJ7"/>
<proteinExistence type="inferred from homology"/>
<dbReference type="InterPro" id="IPR014756">
    <property type="entry name" value="Ig_E-set"/>
</dbReference>
<dbReference type="Pfam" id="PF02752">
    <property type="entry name" value="Arrestin_C"/>
    <property type="match status" value="1"/>
</dbReference>
<dbReference type="InterPro" id="IPR011022">
    <property type="entry name" value="Arrestin_C-like"/>
</dbReference>
<keyword evidence="6" id="KW-1185">Reference proteome</keyword>
<evidence type="ECO:0000259" key="3">
    <source>
        <dbReference type="Pfam" id="PF00339"/>
    </source>
</evidence>
<sequence length="260" mass="29824">MHFKGKANVQWTITGTGQDINGSDHYITTEKENDEVEFPDGLSFSFLLPKSIPCSFQHKIGYIRYITKAMVDIPWKLNWKTKSTFIVATAFDLNTEIICQAKDYTTKERILIQKDQVEVPIRTHHQAKLKLHVPSLPPSNLQNCGIIELKYSVRVNIRVSGTYKKIDRKYPILIGTIPHFFPSPWTQWSQADNIQSIASIIYQVPSVSTVIEPTAIPILKFVKNIPEKIINLPGISSSNFNESQLTKNQPIRWNMREERT</sequence>
<accession>A0ABD2BMJ7</accession>
<dbReference type="PANTHER" id="PTHR11188">
    <property type="entry name" value="ARRESTIN DOMAIN CONTAINING PROTEIN"/>
    <property type="match status" value="1"/>
</dbReference>
<dbReference type="InterPro" id="IPR050357">
    <property type="entry name" value="Arrestin_domain-protein"/>
</dbReference>
<reference evidence="5 6" key="1">
    <citation type="journal article" date="2024" name="Ann. Entomol. Soc. Am.">
        <title>Genomic analyses of the southern and eastern yellowjacket wasps (Hymenoptera: Vespidae) reveal evolutionary signatures of social life.</title>
        <authorList>
            <person name="Catto M.A."/>
            <person name="Caine P.B."/>
            <person name="Orr S.E."/>
            <person name="Hunt B.G."/>
            <person name="Goodisman M.A.D."/>
        </authorList>
    </citation>
    <scope>NUCLEOTIDE SEQUENCE [LARGE SCALE GENOMIC DNA]</scope>
    <source>
        <strain evidence="5">233</strain>
        <tissue evidence="5">Head and thorax</tissue>
    </source>
</reference>
<dbReference type="Proteomes" id="UP001607302">
    <property type="component" value="Unassembled WGS sequence"/>
</dbReference>
<feature type="domain" description="Arrestin C-terminal-like" evidence="4">
    <location>
        <begin position="98"/>
        <end position="179"/>
    </location>
</feature>
<protein>
    <submittedName>
        <fullName evidence="5">Arrestin domain-containing protein 17-like isoform X2</fullName>
    </submittedName>
</protein>
<keyword evidence="2" id="KW-0716">Sensory transduction</keyword>
<dbReference type="Pfam" id="PF00339">
    <property type="entry name" value="Arrestin_N"/>
    <property type="match status" value="1"/>
</dbReference>
<name>A0ABD2BMJ7_VESSQ</name>
<comment type="caution">
    <text evidence="5">The sequence shown here is derived from an EMBL/GenBank/DDBJ whole genome shotgun (WGS) entry which is preliminary data.</text>
</comment>
<evidence type="ECO:0000256" key="1">
    <source>
        <dbReference type="ARBA" id="ARBA00005298"/>
    </source>
</evidence>
<gene>
    <name evidence="5" type="ORF">V1478_003523</name>
</gene>
<dbReference type="PANTHER" id="PTHR11188:SF176">
    <property type="entry name" value="ARRESTIN DOMAIN-CONTAINING PROTEIN 1"/>
    <property type="match status" value="1"/>
</dbReference>
<evidence type="ECO:0000313" key="6">
    <source>
        <dbReference type="Proteomes" id="UP001607302"/>
    </source>
</evidence>
<evidence type="ECO:0000313" key="5">
    <source>
        <dbReference type="EMBL" id="KAL2733825.1"/>
    </source>
</evidence>
<dbReference type="SUPFAM" id="SSF81296">
    <property type="entry name" value="E set domains"/>
    <property type="match status" value="2"/>
</dbReference>
<dbReference type="InterPro" id="IPR011021">
    <property type="entry name" value="Arrestin-like_N"/>
</dbReference>
<feature type="domain" description="Arrestin-like N-terminal" evidence="3">
    <location>
        <begin position="18"/>
        <end position="94"/>
    </location>
</feature>
<evidence type="ECO:0000256" key="2">
    <source>
        <dbReference type="ARBA" id="ARBA00022606"/>
    </source>
</evidence>
<organism evidence="5 6">
    <name type="scientific">Vespula squamosa</name>
    <name type="common">Southern yellow jacket</name>
    <name type="synonym">Wasp</name>
    <dbReference type="NCBI Taxonomy" id="30214"/>
    <lineage>
        <taxon>Eukaryota</taxon>
        <taxon>Metazoa</taxon>
        <taxon>Ecdysozoa</taxon>
        <taxon>Arthropoda</taxon>
        <taxon>Hexapoda</taxon>
        <taxon>Insecta</taxon>
        <taxon>Pterygota</taxon>
        <taxon>Neoptera</taxon>
        <taxon>Endopterygota</taxon>
        <taxon>Hymenoptera</taxon>
        <taxon>Apocrita</taxon>
        <taxon>Aculeata</taxon>
        <taxon>Vespoidea</taxon>
        <taxon>Vespidae</taxon>
        <taxon>Vespinae</taxon>
        <taxon>Vespula</taxon>
    </lineage>
</organism>
<dbReference type="InterPro" id="IPR014752">
    <property type="entry name" value="Arrestin-like_C"/>
</dbReference>
<comment type="similarity">
    <text evidence="1">Belongs to the arrestin family.</text>
</comment>
<dbReference type="Gene3D" id="2.60.40.640">
    <property type="match status" value="1"/>
</dbReference>